<dbReference type="RefSeq" id="WP_238280664.1">
    <property type="nucleotide sequence ID" value="NZ_BPQL01000094.1"/>
</dbReference>
<name>A0ABV2LBM4_9HYPH</name>
<organism evidence="1 2">
    <name type="scientific">Methylobacterium goesingense</name>
    <dbReference type="NCBI Taxonomy" id="243690"/>
    <lineage>
        <taxon>Bacteria</taxon>
        <taxon>Pseudomonadati</taxon>
        <taxon>Pseudomonadota</taxon>
        <taxon>Alphaproteobacteria</taxon>
        <taxon>Hyphomicrobiales</taxon>
        <taxon>Methylobacteriaceae</taxon>
        <taxon>Methylobacterium</taxon>
    </lineage>
</organism>
<dbReference type="EMBL" id="JBEPMM010000021">
    <property type="protein sequence ID" value="MET3695024.1"/>
    <property type="molecule type" value="Genomic_DNA"/>
</dbReference>
<evidence type="ECO:0000313" key="2">
    <source>
        <dbReference type="Proteomes" id="UP001549145"/>
    </source>
</evidence>
<reference evidence="1 2" key="1">
    <citation type="submission" date="2024-06" db="EMBL/GenBank/DDBJ databases">
        <title>Genomic Encyclopedia of Type Strains, Phase IV (KMG-IV): sequencing the most valuable type-strain genomes for metagenomic binning, comparative biology and taxonomic classification.</title>
        <authorList>
            <person name="Goeker M."/>
        </authorList>
    </citation>
    <scope>NUCLEOTIDE SEQUENCE [LARGE SCALE GENOMIC DNA]</scope>
    <source>
        <strain evidence="1 2">DSM 21331</strain>
    </source>
</reference>
<keyword evidence="2" id="KW-1185">Reference proteome</keyword>
<evidence type="ECO:0008006" key="3">
    <source>
        <dbReference type="Google" id="ProtNLM"/>
    </source>
</evidence>
<protein>
    <recommendedName>
        <fullName evidence="3">PD-(D/E)XK nuclease superfamily protein</fullName>
    </recommendedName>
</protein>
<gene>
    <name evidence="1" type="ORF">ABID43_004589</name>
</gene>
<sequence length="296" mass="31475">MTIIPHPAAQGSGRIRLPAGSETTPRSTASGRIAVPLGSGAAQGCGYGQTANPFAYSPALLAAADLVVDQALRNVFTPDPLLGPGLSQIASVLSSVVKRHGGLLEAAFADVLANRDRYLVMRDVPMPITVPTQELVRRSSVAQLSQTAIDLSGDIAQTVRLDLVVIDRRTQNAFIIEMKRGGGKSEARKVHQIEWILRCAQVQGLAFLDTLGLHVARVRAVLIDVYGRGGYSPDLSVSGRDIDRLFEEPVMAAIEAVTARITARLRADVPELLARALGTLEVAGTVMPLPPRPMAP</sequence>
<proteinExistence type="predicted"/>
<evidence type="ECO:0000313" key="1">
    <source>
        <dbReference type="EMBL" id="MET3695024.1"/>
    </source>
</evidence>
<accession>A0ABV2LBM4</accession>
<comment type="caution">
    <text evidence="1">The sequence shown here is derived from an EMBL/GenBank/DDBJ whole genome shotgun (WGS) entry which is preliminary data.</text>
</comment>
<dbReference type="Proteomes" id="UP001549145">
    <property type="component" value="Unassembled WGS sequence"/>
</dbReference>